<dbReference type="RefSeq" id="WP_099508433.1">
    <property type="nucleotide sequence ID" value="NZ_CP016616.1"/>
</dbReference>
<dbReference type="EMBL" id="CP016619">
    <property type="protein sequence ID" value="ANY84240.1"/>
    <property type="molecule type" value="Genomic_DNA"/>
</dbReference>
<gene>
    <name evidence="6" type="ORF">BB934_39105</name>
</gene>
<evidence type="ECO:0000259" key="5">
    <source>
        <dbReference type="PROSITE" id="PS50110"/>
    </source>
</evidence>
<dbReference type="KEGG" id="moc:BB934_39105"/>
<feature type="modified residue" description="4-aspartylphosphate" evidence="4">
    <location>
        <position position="61"/>
    </location>
</feature>
<keyword evidence="6" id="KW-0614">Plasmid</keyword>
<dbReference type="SMART" id="SM00448">
    <property type="entry name" value="REC"/>
    <property type="match status" value="1"/>
</dbReference>
<feature type="domain" description="Response regulatory" evidence="5">
    <location>
        <begin position="10"/>
        <end position="124"/>
    </location>
</feature>
<protein>
    <recommendedName>
        <fullName evidence="5">Response regulatory domain-containing protein</fullName>
    </recommendedName>
</protein>
<evidence type="ECO:0000313" key="6">
    <source>
        <dbReference type="EMBL" id="ANY84240.1"/>
    </source>
</evidence>
<dbReference type="InterPro" id="IPR011006">
    <property type="entry name" value="CheY-like_superfamily"/>
</dbReference>
<keyword evidence="1 4" id="KW-0597">Phosphoprotein</keyword>
<evidence type="ECO:0000256" key="3">
    <source>
        <dbReference type="ARBA" id="ARBA00023163"/>
    </source>
</evidence>
<geneLocation type="plasmid" evidence="6">
    <name>unnamed2</name>
</geneLocation>
<organism evidence="6">
    <name type="scientific">Microvirga ossetica</name>
    <dbReference type="NCBI Taxonomy" id="1882682"/>
    <lineage>
        <taxon>Bacteria</taxon>
        <taxon>Pseudomonadati</taxon>
        <taxon>Pseudomonadota</taxon>
        <taxon>Alphaproteobacteria</taxon>
        <taxon>Hyphomicrobiales</taxon>
        <taxon>Methylobacteriaceae</taxon>
        <taxon>Microvirga</taxon>
    </lineage>
</organism>
<dbReference type="InterPro" id="IPR001789">
    <property type="entry name" value="Sig_transdc_resp-reg_receiver"/>
</dbReference>
<dbReference type="SUPFAM" id="SSF52172">
    <property type="entry name" value="CheY-like"/>
    <property type="match status" value="1"/>
</dbReference>
<sequence length="175" mass="18748">MNTTENRPPVILVVEDETLLRMLAGDILTDDAGYRVIEAVNADEALIMLESRHDVRLVFTDVNMPGSLNGFALARIVDMRFPGIKVIVTSGLARPGVGDLPKGKRFLPKPYAPSALITMVQEMLGETAKPAMVPLDTVTVEQGSPVLPTAIKIRRMHSGIGAVGGLAQPLPGPEE</sequence>
<dbReference type="PROSITE" id="PS50110">
    <property type="entry name" value="RESPONSE_REGULATORY"/>
    <property type="match status" value="1"/>
</dbReference>
<evidence type="ECO:0000256" key="4">
    <source>
        <dbReference type="PROSITE-ProRule" id="PRU00169"/>
    </source>
</evidence>
<dbReference type="PANTHER" id="PTHR44591:SF3">
    <property type="entry name" value="RESPONSE REGULATORY DOMAIN-CONTAINING PROTEIN"/>
    <property type="match status" value="1"/>
</dbReference>
<evidence type="ECO:0000256" key="2">
    <source>
        <dbReference type="ARBA" id="ARBA00023015"/>
    </source>
</evidence>
<accession>A0A1B2EWB2</accession>
<keyword evidence="3" id="KW-0804">Transcription</keyword>
<reference evidence="6" key="1">
    <citation type="submission" date="2016-07" db="EMBL/GenBank/DDBJ databases">
        <title>Microvirga ossetica sp. nov. a new species of rhizobia isolated from root nodules of the legume species Vicia alpestris Steven originated from North Ossetia region in the Caucasus.</title>
        <authorList>
            <person name="Safronova V.I."/>
            <person name="Kuznetsova I.G."/>
            <person name="Sazanova A.L."/>
            <person name="Belimov A."/>
            <person name="Andronov E."/>
            <person name="Osledkin Y.S."/>
            <person name="Onishchuk O.P."/>
            <person name="Kurchak O.N."/>
            <person name="Shaposhnikov A.I."/>
            <person name="Willems A."/>
            <person name="Tikhonovich I.A."/>
        </authorList>
    </citation>
    <scope>NUCLEOTIDE SEQUENCE [LARGE SCALE GENOMIC DNA]</scope>
    <source>
        <strain evidence="6">V5/3M</strain>
        <plasmid evidence="6">unnamed2</plasmid>
    </source>
</reference>
<dbReference type="Pfam" id="PF00072">
    <property type="entry name" value="Response_reg"/>
    <property type="match status" value="1"/>
</dbReference>
<dbReference type="Gene3D" id="3.40.50.2300">
    <property type="match status" value="1"/>
</dbReference>
<dbReference type="OrthoDB" id="8018001at2"/>
<proteinExistence type="predicted"/>
<keyword evidence="2" id="KW-0805">Transcription regulation</keyword>
<dbReference type="AlphaFoldDB" id="A0A1B2EWB2"/>
<dbReference type="PANTHER" id="PTHR44591">
    <property type="entry name" value="STRESS RESPONSE REGULATOR PROTEIN 1"/>
    <property type="match status" value="1"/>
</dbReference>
<dbReference type="GO" id="GO:0000160">
    <property type="term" value="P:phosphorelay signal transduction system"/>
    <property type="evidence" value="ECO:0007669"/>
    <property type="project" value="InterPro"/>
</dbReference>
<dbReference type="InterPro" id="IPR050595">
    <property type="entry name" value="Bact_response_regulator"/>
</dbReference>
<evidence type="ECO:0000256" key="1">
    <source>
        <dbReference type="ARBA" id="ARBA00022553"/>
    </source>
</evidence>
<name>A0A1B2EWB2_9HYPH</name>